<dbReference type="GO" id="GO:0008608">
    <property type="term" value="P:attachment of spindle microtubules to kinetochore"/>
    <property type="evidence" value="ECO:0007669"/>
    <property type="project" value="UniProtKB-ARBA"/>
</dbReference>
<gene>
    <name evidence="17" type="primary">IPL1_2</name>
    <name evidence="17" type="ORF">PRK78_004673</name>
</gene>
<dbReference type="GO" id="GO:0032133">
    <property type="term" value="C:chromosome passenger complex"/>
    <property type="evidence" value="ECO:0007669"/>
    <property type="project" value="UniProtKB-ARBA"/>
</dbReference>
<dbReference type="GO" id="GO:0000776">
    <property type="term" value="C:kinetochore"/>
    <property type="evidence" value="ECO:0007669"/>
    <property type="project" value="UniProtKB-ARBA"/>
</dbReference>
<evidence type="ECO:0000256" key="14">
    <source>
        <dbReference type="RuleBase" id="RU000304"/>
    </source>
</evidence>
<keyword evidence="18" id="KW-1185">Reference proteome</keyword>
<dbReference type="CDD" id="cd14007">
    <property type="entry name" value="STKc_Aurora"/>
    <property type="match status" value="1"/>
</dbReference>
<feature type="active site" description="Proton acceptor" evidence="10">
    <location>
        <position position="202"/>
    </location>
</feature>
<dbReference type="FunFam" id="1.10.510.10:FF:000235">
    <property type="entry name" value="Serine/threonine-protein kinase ark1"/>
    <property type="match status" value="1"/>
</dbReference>
<protein>
    <recommendedName>
        <fullName evidence="2 15">Aurora kinase</fullName>
        <ecNumber evidence="1 15">2.7.11.1</ecNumber>
    </recommendedName>
</protein>
<evidence type="ECO:0000256" key="5">
    <source>
        <dbReference type="ARBA" id="ARBA00022741"/>
    </source>
</evidence>
<keyword evidence="5 11" id="KW-0547">Nucleotide-binding</keyword>
<dbReference type="FunFam" id="3.30.200.20:FF:000042">
    <property type="entry name" value="Aurora kinase A"/>
    <property type="match status" value="1"/>
</dbReference>
<comment type="similarity">
    <text evidence="15">Belongs to the protein kinase superfamily. Ser/Thr protein kinase family. Aurora subfamily.</text>
</comment>
<dbReference type="InterPro" id="IPR008271">
    <property type="entry name" value="Ser/Thr_kinase_AS"/>
</dbReference>
<sequence>MRSPRAMLHIEPSYLKAALLNTANSSDDRRLAEPYLNTKEQARPASKATQLHIHSVKGAERLVLHRQIQPRPHLHLGLFDIGRPLGKGKFGRVYLARHRPSKFVCALKVLQKDEIILERAERQIMREVEIHSNLRHPGILRFYNWFQDSKRVILILEYAAGGELYGRLQKAQQFTEEEAASYIAQVALALKYLHRKHVMHRDIKPENILLGLHGEIKLADFGHSVHAPSNKRLTMCGTLDYLPPEMIRPGSSQNPYSHMVDLWSLGILAYELIVGEAPFGDSPAMTRRRIVKRDMKMPEYRTKNAREFIDALLVLDPTKRLSLDKIFLGFVEDGLLDRGNESQKGILYSVDDGL</sequence>
<dbReference type="GO" id="GO:0045143">
    <property type="term" value="P:homologous chromosome segregation"/>
    <property type="evidence" value="ECO:0007669"/>
    <property type="project" value="UniProtKB-ARBA"/>
</dbReference>
<dbReference type="InterPro" id="IPR000719">
    <property type="entry name" value="Prot_kinase_dom"/>
</dbReference>
<evidence type="ECO:0000256" key="13">
    <source>
        <dbReference type="PROSITE-ProRule" id="PRU10141"/>
    </source>
</evidence>
<dbReference type="PROSITE" id="PS00107">
    <property type="entry name" value="PROTEIN_KINASE_ATP"/>
    <property type="match status" value="1"/>
</dbReference>
<dbReference type="GO" id="GO:0005524">
    <property type="term" value="F:ATP binding"/>
    <property type="evidence" value="ECO:0007669"/>
    <property type="project" value="UniProtKB-UniRule"/>
</dbReference>
<dbReference type="Proteomes" id="UP001219355">
    <property type="component" value="Chromosome 3"/>
</dbReference>
<dbReference type="GO" id="GO:0051233">
    <property type="term" value="C:spindle midzone"/>
    <property type="evidence" value="ECO:0007669"/>
    <property type="project" value="UniProtKB-ARBA"/>
</dbReference>
<organism evidence="17 18">
    <name type="scientific">Emydomyces testavorans</name>
    <dbReference type="NCBI Taxonomy" id="2070801"/>
    <lineage>
        <taxon>Eukaryota</taxon>
        <taxon>Fungi</taxon>
        <taxon>Dikarya</taxon>
        <taxon>Ascomycota</taxon>
        <taxon>Pezizomycotina</taxon>
        <taxon>Eurotiomycetes</taxon>
        <taxon>Eurotiomycetidae</taxon>
        <taxon>Onygenales</taxon>
        <taxon>Nannizziopsiaceae</taxon>
        <taxon>Emydomyces</taxon>
    </lineage>
</organism>
<dbReference type="PROSITE" id="PS50011">
    <property type="entry name" value="PROTEIN_KINASE_DOM"/>
    <property type="match status" value="1"/>
</dbReference>
<dbReference type="GO" id="GO:0072479">
    <property type="term" value="P:response to mitotic cell cycle spindle assembly checkpoint signaling"/>
    <property type="evidence" value="ECO:0007669"/>
    <property type="project" value="UniProtKB-ARBA"/>
</dbReference>
<keyword evidence="3 14" id="KW-0723">Serine/threonine-protein kinase</keyword>
<dbReference type="InterPro" id="IPR011009">
    <property type="entry name" value="Kinase-like_dom_sf"/>
</dbReference>
<evidence type="ECO:0000256" key="6">
    <source>
        <dbReference type="ARBA" id="ARBA00022777"/>
    </source>
</evidence>
<proteinExistence type="inferred from homology"/>
<dbReference type="InterPro" id="IPR030616">
    <property type="entry name" value="Aur-like"/>
</dbReference>
<evidence type="ECO:0000256" key="15">
    <source>
        <dbReference type="RuleBase" id="RU367134"/>
    </source>
</evidence>
<comment type="catalytic activity">
    <reaction evidence="9 15">
        <text>L-seryl-[protein] + ATP = O-phospho-L-seryl-[protein] + ADP + H(+)</text>
        <dbReference type="Rhea" id="RHEA:17989"/>
        <dbReference type="Rhea" id="RHEA-COMP:9863"/>
        <dbReference type="Rhea" id="RHEA-COMP:11604"/>
        <dbReference type="ChEBI" id="CHEBI:15378"/>
        <dbReference type="ChEBI" id="CHEBI:29999"/>
        <dbReference type="ChEBI" id="CHEBI:30616"/>
        <dbReference type="ChEBI" id="CHEBI:83421"/>
        <dbReference type="ChEBI" id="CHEBI:456216"/>
        <dbReference type="EC" id="2.7.11.1"/>
    </reaction>
</comment>
<evidence type="ECO:0000256" key="12">
    <source>
        <dbReference type="PIRSR" id="PIRSR630616-3"/>
    </source>
</evidence>
<dbReference type="PROSITE" id="PS00108">
    <property type="entry name" value="PROTEIN_KINASE_ST"/>
    <property type="match status" value="1"/>
</dbReference>
<dbReference type="Pfam" id="PF00069">
    <property type="entry name" value="Pkinase"/>
    <property type="match status" value="1"/>
</dbReference>
<feature type="domain" description="Protein kinase" evidence="16">
    <location>
        <begin position="79"/>
        <end position="336"/>
    </location>
</feature>
<evidence type="ECO:0000256" key="9">
    <source>
        <dbReference type="ARBA" id="ARBA00048679"/>
    </source>
</evidence>
<keyword evidence="4 15" id="KW-0808">Transferase</keyword>
<name>A0AAF0ILW7_9EURO</name>
<evidence type="ECO:0000256" key="11">
    <source>
        <dbReference type="PIRSR" id="PIRSR630616-2"/>
    </source>
</evidence>
<feature type="cross-link" description="Glycyl lysine isopeptide (Lys-Gly) (interchain with G-Cter in SUMO2)" evidence="12">
    <location>
        <position position="204"/>
    </location>
</feature>
<evidence type="ECO:0000256" key="8">
    <source>
        <dbReference type="ARBA" id="ARBA00047899"/>
    </source>
</evidence>
<dbReference type="AlphaFoldDB" id="A0AAF0ILW7"/>
<accession>A0AAF0ILW7</accession>
<keyword evidence="6 15" id="KW-0418">Kinase</keyword>
<dbReference type="GO" id="GO:0000819">
    <property type="term" value="P:sister chromatid segregation"/>
    <property type="evidence" value="ECO:0007669"/>
    <property type="project" value="UniProtKB-ARBA"/>
</dbReference>
<reference evidence="17" key="1">
    <citation type="submission" date="2023-03" db="EMBL/GenBank/DDBJ databases">
        <title>Emydomyces testavorans Genome Sequence.</title>
        <authorList>
            <person name="Hoyer L."/>
        </authorList>
    </citation>
    <scope>NUCLEOTIDE SEQUENCE</scope>
    <source>
        <strain evidence="17">16-2883</strain>
    </source>
</reference>
<feature type="binding site" evidence="11 13">
    <location>
        <position position="108"/>
    </location>
    <ligand>
        <name>ATP</name>
        <dbReference type="ChEBI" id="CHEBI:30616"/>
    </ligand>
</feature>
<evidence type="ECO:0000259" key="16">
    <source>
        <dbReference type="PROSITE" id="PS50011"/>
    </source>
</evidence>
<evidence type="ECO:0000256" key="10">
    <source>
        <dbReference type="PIRSR" id="PIRSR630616-1"/>
    </source>
</evidence>
<dbReference type="GO" id="GO:0044779">
    <property type="term" value="P:meiotic spindle checkpoint signaling"/>
    <property type="evidence" value="ECO:0007669"/>
    <property type="project" value="UniProtKB-ARBA"/>
</dbReference>
<dbReference type="Gene3D" id="1.10.510.10">
    <property type="entry name" value="Transferase(Phosphotransferase) domain 1"/>
    <property type="match status" value="1"/>
</dbReference>
<dbReference type="EMBL" id="CP120629">
    <property type="protein sequence ID" value="WEW59204.1"/>
    <property type="molecule type" value="Genomic_DNA"/>
</dbReference>
<comment type="catalytic activity">
    <reaction evidence="8 15">
        <text>L-threonyl-[protein] + ATP = O-phospho-L-threonyl-[protein] + ADP + H(+)</text>
        <dbReference type="Rhea" id="RHEA:46608"/>
        <dbReference type="Rhea" id="RHEA-COMP:11060"/>
        <dbReference type="Rhea" id="RHEA-COMP:11605"/>
        <dbReference type="ChEBI" id="CHEBI:15378"/>
        <dbReference type="ChEBI" id="CHEBI:30013"/>
        <dbReference type="ChEBI" id="CHEBI:30616"/>
        <dbReference type="ChEBI" id="CHEBI:61977"/>
        <dbReference type="ChEBI" id="CHEBI:456216"/>
        <dbReference type="EC" id="2.7.11.1"/>
    </reaction>
</comment>
<dbReference type="GO" id="GO:1902115">
    <property type="term" value="P:regulation of organelle assembly"/>
    <property type="evidence" value="ECO:0007669"/>
    <property type="project" value="UniProtKB-ARBA"/>
</dbReference>
<evidence type="ECO:0000313" key="18">
    <source>
        <dbReference type="Proteomes" id="UP001219355"/>
    </source>
</evidence>
<dbReference type="GO" id="GO:0004674">
    <property type="term" value="F:protein serine/threonine kinase activity"/>
    <property type="evidence" value="ECO:0007669"/>
    <property type="project" value="UniProtKB-KW"/>
</dbReference>
<feature type="binding site" evidence="11">
    <location>
        <begin position="157"/>
        <end position="159"/>
    </location>
    <ligand>
        <name>ATP</name>
        <dbReference type="ChEBI" id="CHEBI:30616"/>
    </ligand>
</feature>
<feature type="binding site" evidence="11">
    <location>
        <position position="220"/>
    </location>
    <ligand>
        <name>ATP</name>
        <dbReference type="ChEBI" id="CHEBI:30616"/>
    </ligand>
</feature>
<dbReference type="SUPFAM" id="SSF56112">
    <property type="entry name" value="Protein kinase-like (PK-like)"/>
    <property type="match status" value="1"/>
</dbReference>
<keyword evidence="7 11" id="KW-0067">ATP-binding</keyword>
<evidence type="ECO:0000313" key="17">
    <source>
        <dbReference type="EMBL" id="WEW59204.1"/>
    </source>
</evidence>
<feature type="binding site" evidence="11">
    <location>
        <begin position="206"/>
        <end position="207"/>
    </location>
    <ligand>
        <name>ATP</name>
        <dbReference type="ChEBI" id="CHEBI:30616"/>
    </ligand>
</feature>
<evidence type="ECO:0000256" key="3">
    <source>
        <dbReference type="ARBA" id="ARBA00022527"/>
    </source>
</evidence>
<evidence type="ECO:0000256" key="4">
    <source>
        <dbReference type="ARBA" id="ARBA00022679"/>
    </source>
</evidence>
<evidence type="ECO:0000256" key="1">
    <source>
        <dbReference type="ARBA" id="ARBA00012513"/>
    </source>
</evidence>
<dbReference type="GO" id="GO:0032465">
    <property type="term" value="P:regulation of cytokinesis"/>
    <property type="evidence" value="ECO:0007669"/>
    <property type="project" value="UniProtKB-ARBA"/>
</dbReference>
<dbReference type="SMART" id="SM00220">
    <property type="entry name" value="S_TKc"/>
    <property type="match status" value="1"/>
</dbReference>
<dbReference type="GO" id="GO:0090266">
    <property type="term" value="P:regulation of mitotic cell cycle spindle assembly checkpoint"/>
    <property type="evidence" value="ECO:0007669"/>
    <property type="project" value="UniProtKB-ARBA"/>
</dbReference>
<dbReference type="InterPro" id="IPR017441">
    <property type="entry name" value="Protein_kinase_ATP_BS"/>
</dbReference>
<dbReference type="EC" id="2.7.11.1" evidence="1 15"/>
<evidence type="ECO:0000256" key="2">
    <source>
        <dbReference type="ARBA" id="ARBA00021157"/>
    </source>
</evidence>
<feature type="binding site" evidence="11">
    <location>
        <position position="89"/>
    </location>
    <ligand>
        <name>ATP</name>
        <dbReference type="ChEBI" id="CHEBI:30616"/>
    </ligand>
</feature>
<dbReference type="PANTHER" id="PTHR24350">
    <property type="entry name" value="SERINE/THREONINE-PROTEIN KINASE IAL-RELATED"/>
    <property type="match status" value="1"/>
</dbReference>
<evidence type="ECO:0000256" key="7">
    <source>
        <dbReference type="ARBA" id="ARBA00022840"/>
    </source>
</evidence>